<dbReference type="RefSeq" id="XP_020109352.1">
    <property type="nucleotide sequence ID" value="XM_020253763.1"/>
</dbReference>
<keyword evidence="1" id="KW-0880">Kelch repeat</keyword>
<dbReference type="RefSeq" id="XP_020109353.1">
    <property type="nucleotide sequence ID" value="XM_020253764.1"/>
</dbReference>
<dbReference type="SUPFAM" id="SSF117281">
    <property type="entry name" value="Kelch motif"/>
    <property type="match status" value="1"/>
</dbReference>
<evidence type="ECO:0000313" key="3">
    <source>
        <dbReference type="Proteomes" id="UP000515123"/>
    </source>
</evidence>
<dbReference type="OrthoDB" id="191037at2759"/>
<dbReference type="InterPro" id="IPR052439">
    <property type="entry name" value="F-box/Kelch-repeat"/>
</dbReference>
<dbReference type="RefSeq" id="XP_020109349.1">
    <property type="nucleotide sequence ID" value="XM_020253760.1"/>
</dbReference>
<keyword evidence="2" id="KW-0677">Repeat</keyword>
<evidence type="ECO:0000313" key="8">
    <source>
        <dbReference type="RefSeq" id="XP_020109353.1"/>
    </source>
</evidence>
<evidence type="ECO:0000313" key="5">
    <source>
        <dbReference type="RefSeq" id="XP_020109350.1"/>
    </source>
</evidence>
<evidence type="ECO:0000313" key="7">
    <source>
        <dbReference type="RefSeq" id="XP_020109352.1"/>
    </source>
</evidence>
<sequence>MKELQLKSQSMAGAPASVLLQIVRSSGQDQSSLHYILAILLVAQNGYLLKEIREFTFRNKLYSDQTELKKKKPLFRSQLGSDHNDQSSNDCFLPGLHDDIALDCLALTSRSDYPSLAFLNKRFNNLIRSGYLYQLRRKLGIIEHWVYLACTLMPWEAFDPFRLRWMRLPRMPCDDCFSCADKESLAVGTQLLVFGRELTGFAIWKYSLVSRDWSRCPPMNLPRCLFGSGSSGEIAIVAGGSDMNGRVLKCVDLYNSELGVWESLPDMNIPRRSCSGFFMDGKFYVIGGLSSHTDSLTCGEVYDLKTRTWRIIKDMYPGGIRASQSPPLIAVVNNQLYAADQSMNVVKKYDKVNNSWSVVRRLPVRADSSNGWGLAFKACGNKLLVVGGHRGPCGEVIVLHSWCPGNEQGGDGNWDVLSVRERAGAFVYNCAVMGC</sequence>
<dbReference type="RefSeq" id="XP_020109350.1">
    <property type="nucleotide sequence ID" value="XM_020253761.1"/>
</dbReference>
<proteinExistence type="predicted"/>
<name>A0A6P5GTZ5_ANACO</name>
<dbReference type="GO" id="GO:0005634">
    <property type="term" value="C:nucleus"/>
    <property type="evidence" value="ECO:0007669"/>
    <property type="project" value="TreeGrafter"/>
</dbReference>
<dbReference type="RefSeq" id="XP_020109351.1">
    <property type="nucleotide sequence ID" value="XM_020253762.1"/>
</dbReference>
<dbReference type="GeneID" id="109724831"/>
<dbReference type="PANTHER" id="PTHR46122:SF6">
    <property type="entry name" value="OS04G0619300 PROTEIN"/>
    <property type="match status" value="1"/>
</dbReference>
<organism evidence="8">
    <name type="scientific">Ananas comosus</name>
    <name type="common">Pineapple</name>
    <name type="synonym">Ananas ananas</name>
    <dbReference type="NCBI Taxonomy" id="4615"/>
    <lineage>
        <taxon>Eukaryota</taxon>
        <taxon>Viridiplantae</taxon>
        <taxon>Streptophyta</taxon>
        <taxon>Embryophyta</taxon>
        <taxon>Tracheophyta</taxon>
        <taxon>Spermatophyta</taxon>
        <taxon>Magnoliopsida</taxon>
        <taxon>Liliopsida</taxon>
        <taxon>Poales</taxon>
        <taxon>Bromeliaceae</taxon>
        <taxon>Bromelioideae</taxon>
        <taxon>Ananas</taxon>
    </lineage>
</organism>
<evidence type="ECO:0000313" key="6">
    <source>
        <dbReference type="RefSeq" id="XP_020109351.1"/>
    </source>
</evidence>
<gene>
    <name evidence="4 5 6 7 8" type="primary">LOC109724831</name>
</gene>
<dbReference type="InterPro" id="IPR006652">
    <property type="entry name" value="Kelch_1"/>
</dbReference>
<dbReference type="InterPro" id="IPR015915">
    <property type="entry name" value="Kelch-typ_b-propeller"/>
</dbReference>
<dbReference type="Proteomes" id="UP000515123">
    <property type="component" value="Linkage group 19"/>
</dbReference>
<protein>
    <submittedName>
        <fullName evidence="4 5">F-box/kelch-repeat protein At5g60570</fullName>
    </submittedName>
</protein>
<dbReference type="FunFam" id="2.120.10.80:FF:000007">
    <property type="entry name" value="F-box/kelch-repeat protein SKIP11"/>
    <property type="match status" value="1"/>
</dbReference>
<dbReference type="Gene3D" id="2.120.10.80">
    <property type="entry name" value="Kelch-type beta propeller"/>
    <property type="match status" value="1"/>
</dbReference>
<evidence type="ECO:0000256" key="2">
    <source>
        <dbReference type="ARBA" id="ARBA00022737"/>
    </source>
</evidence>
<dbReference type="CDD" id="cd22152">
    <property type="entry name" value="F-box_AtAFR-like"/>
    <property type="match status" value="1"/>
</dbReference>
<dbReference type="SMART" id="SM00612">
    <property type="entry name" value="Kelch"/>
    <property type="match status" value="3"/>
</dbReference>
<evidence type="ECO:0000256" key="1">
    <source>
        <dbReference type="ARBA" id="ARBA00022441"/>
    </source>
</evidence>
<evidence type="ECO:0000313" key="4">
    <source>
        <dbReference type="RefSeq" id="XP_020109349.1"/>
    </source>
</evidence>
<reference evidence="4 5" key="2">
    <citation type="submission" date="2025-04" db="UniProtKB">
        <authorList>
            <consortium name="RefSeq"/>
        </authorList>
    </citation>
    <scope>IDENTIFICATION</scope>
    <source>
        <tissue evidence="4 5">Leaf</tissue>
    </source>
</reference>
<dbReference type="AlphaFoldDB" id="A0A6P5GTZ5"/>
<dbReference type="PANTHER" id="PTHR46122">
    <property type="entry name" value="GALACTOSE OXIDASE/KELCH REPEAT PROTEIN-RELATED"/>
    <property type="match status" value="1"/>
</dbReference>
<accession>A0A6P5GTZ5</accession>
<reference evidence="3" key="1">
    <citation type="journal article" date="2015" name="Nat. Genet.">
        <title>The pineapple genome and the evolution of CAM photosynthesis.</title>
        <authorList>
            <person name="Ming R."/>
            <person name="VanBuren R."/>
            <person name="Wai C.M."/>
            <person name="Tang H."/>
            <person name="Schatz M.C."/>
            <person name="Bowers J.E."/>
            <person name="Lyons E."/>
            <person name="Wang M.L."/>
            <person name="Chen J."/>
            <person name="Biggers E."/>
            <person name="Zhang J."/>
            <person name="Huang L."/>
            <person name="Zhang L."/>
            <person name="Miao W."/>
            <person name="Zhang J."/>
            <person name="Ye Z."/>
            <person name="Miao C."/>
            <person name="Lin Z."/>
            <person name="Wang H."/>
            <person name="Zhou H."/>
            <person name="Yim W.C."/>
            <person name="Priest H.D."/>
            <person name="Zheng C."/>
            <person name="Woodhouse M."/>
            <person name="Edger P.P."/>
            <person name="Guyot R."/>
            <person name="Guo H.B."/>
            <person name="Guo H."/>
            <person name="Zheng G."/>
            <person name="Singh R."/>
            <person name="Sharma A."/>
            <person name="Min X."/>
            <person name="Zheng Y."/>
            <person name="Lee H."/>
            <person name="Gurtowski J."/>
            <person name="Sedlazeck F.J."/>
            <person name="Harkess A."/>
            <person name="McKain M.R."/>
            <person name="Liao Z."/>
            <person name="Fang J."/>
            <person name="Liu J."/>
            <person name="Zhang X."/>
            <person name="Zhang Q."/>
            <person name="Hu W."/>
            <person name="Qin Y."/>
            <person name="Wang K."/>
            <person name="Chen L.Y."/>
            <person name="Shirley N."/>
            <person name="Lin Y.R."/>
            <person name="Liu L.Y."/>
            <person name="Hernandez A.G."/>
            <person name="Wright C.L."/>
            <person name="Bulone V."/>
            <person name="Tuskan G.A."/>
            <person name="Heath K."/>
            <person name="Zee F."/>
            <person name="Moore P.H."/>
            <person name="Sunkar R."/>
            <person name="Leebens-Mack J.H."/>
            <person name="Mockler T."/>
            <person name="Bennetzen J.L."/>
            <person name="Freeling M."/>
            <person name="Sankoff D."/>
            <person name="Paterson A.H."/>
            <person name="Zhu X."/>
            <person name="Yang X."/>
            <person name="Smith J.A."/>
            <person name="Cushman J.C."/>
            <person name="Paull R.E."/>
            <person name="Yu Q."/>
        </authorList>
    </citation>
    <scope>NUCLEOTIDE SEQUENCE [LARGE SCALE GENOMIC DNA]</scope>
    <source>
        <strain evidence="3">cv. F153</strain>
    </source>
</reference>
<dbReference type="Pfam" id="PF01344">
    <property type="entry name" value="Kelch_1"/>
    <property type="match status" value="2"/>
</dbReference>
<keyword evidence="3" id="KW-1185">Reference proteome</keyword>